<accession>A0A398D255</accession>
<dbReference type="HAMAP" id="MF_01334">
    <property type="entry name" value="Ribosomal_bL25_CTC"/>
    <property type="match status" value="1"/>
</dbReference>
<dbReference type="SUPFAM" id="SSF50715">
    <property type="entry name" value="Ribosomal protein L25-like"/>
    <property type="match status" value="1"/>
</dbReference>
<keyword evidence="9" id="KW-1185">Reference proteome</keyword>
<organism evidence="8 9">
    <name type="scientific">Candidatus Cryosericum terrychapinii</name>
    <dbReference type="NCBI Taxonomy" id="2290919"/>
    <lineage>
        <taxon>Bacteria</taxon>
        <taxon>Pseudomonadati</taxon>
        <taxon>Caldisericota/Cryosericota group</taxon>
        <taxon>Candidatus Cryosericota</taxon>
        <taxon>Candidatus Cryosericia</taxon>
        <taxon>Candidatus Cryosericales</taxon>
        <taxon>Candidatus Cryosericaceae</taxon>
        <taxon>Candidatus Cryosericum</taxon>
    </lineage>
</organism>
<dbReference type="InterPro" id="IPR029751">
    <property type="entry name" value="Ribosomal_L25_dom"/>
</dbReference>
<reference evidence="8 9" key="1">
    <citation type="submission" date="2018-09" db="EMBL/GenBank/DDBJ databases">
        <title>Discovery and Ecogenomic Context for Candidatus Cryosericales, a Global Caldiserica Order Active in Thawing Permafrost.</title>
        <authorList>
            <person name="Martinez M.A."/>
            <person name="Woodcroft B.J."/>
            <person name="Ignacio Espinoza J.C."/>
            <person name="Zayed A."/>
            <person name="Singleton C.M."/>
            <person name="Boyd J."/>
            <person name="Li Y.-F."/>
            <person name="Purvine S."/>
            <person name="Maughan H."/>
            <person name="Hodgkins S.B."/>
            <person name="Anderson D."/>
            <person name="Sederholm M."/>
            <person name="Temperton B."/>
            <person name="Saleska S.R."/>
            <person name="Tyson G.W."/>
            <person name="Rich V.I."/>
        </authorList>
    </citation>
    <scope>NUCLEOTIDE SEQUENCE [LARGE SCALE GENOMIC DNA]</scope>
    <source>
        <strain evidence="8 9">SMC7</strain>
    </source>
</reference>
<dbReference type="RefSeq" id="WP_119088947.1">
    <property type="nucleotide sequence ID" value="NZ_QXIS01000019.1"/>
</dbReference>
<proteinExistence type="inferred from homology"/>
<dbReference type="OrthoDB" id="9790002at2"/>
<dbReference type="GO" id="GO:0006412">
    <property type="term" value="P:translation"/>
    <property type="evidence" value="ECO:0007669"/>
    <property type="project" value="UniProtKB-UniRule"/>
</dbReference>
<comment type="caution">
    <text evidence="8">The sequence shown here is derived from an EMBL/GenBank/DDBJ whole genome shotgun (WGS) entry which is preliminary data.</text>
</comment>
<dbReference type="Gene3D" id="2.170.120.20">
    <property type="entry name" value="Ribosomal protein L25, beta domain"/>
    <property type="match status" value="1"/>
</dbReference>
<name>A0A398D255_9BACT</name>
<dbReference type="PANTHER" id="PTHR33284:SF1">
    <property type="entry name" value="RIBOSOMAL PROTEIN L25_GLN-TRNA SYNTHETASE, ANTI-CODON-BINDING DOMAIN-CONTAINING PROTEIN"/>
    <property type="match status" value="1"/>
</dbReference>
<dbReference type="InterPro" id="IPR020056">
    <property type="entry name" value="Rbsml_bL25/Gln-tRNA_synth_N"/>
</dbReference>
<keyword evidence="4 5" id="KW-0687">Ribonucleoprotein</keyword>
<dbReference type="Pfam" id="PF14693">
    <property type="entry name" value="Ribosomal_TL5_C"/>
    <property type="match status" value="1"/>
</dbReference>
<dbReference type="Gene3D" id="2.40.240.10">
    <property type="entry name" value="Ribosomal Protein L25, Chain P"/>
    <property type="match status" value="1"/>
</dbReference>
<dbReference type="AlphaFoldDB" id="A0A398D255"/>
<sequence length="236" mass="24999">MQRVAIEAVVRESGKHGKLGALRRQGFIPGVVYGRGMTPQSVAVPVRAFERIRRTTGEFAIVDLQFEDSNTMTTVVHECQMNPIRDTYTHVDFLSISLDEPLTSKIPIRPIGTAIGLKEGGVLEHSLYELEVEALPLDIPDYLEVDVSDLGLKHSIHVADLKLGDKVKVLTNETATVFSVVAPAVEEAPPVPEEGVAVEGAVPPVGTVPAVGSVPAVGTAPAAAPAEVAAKTASKK</sequence>
<dbReference type="InterPro" id="IPR001021">
    <property type="entry name" value="Ribosomal_bL25_long"/>
</dbReference>
<keyword evidence="3 5" id="KW-0689">Ribosomal protein</keyword>
<evidence type="ECO:0000256" key="2">
    <source>
        <dbReference type="ARBA" id="ARBA00022884"/>
    </source>
</evidence>
<evidence type="ECO:0000256" key="1">
    <source>
        <dbReference type="ARBA" id="ARBA00022730"/>
    </source>
</evidence>
<evidence type="ECO:0000256" key="4">
    <source>
        <dbReference type="ARBA" id="ARBA00023274"/>
    </source>
</evidence>
<evidence type="ECO:0000259" key="6">
    <source>
        <dbReference type="Pfam" id="PF01386"/>
    </source>
</evidence>
<dbReference type="InterPro" id="IPR020930">
    <property type="entry name" value="Ribosomal_uL5_bac-type"/>
</dbReference>
<comment type="similarity">
    <text evidence="5">Belongs to the bacterial ribosomal protein bL25 family. CTC subfamily.</text>
</comment>
<dbReference type="PANTHER" id="PTHR33284">
    <property type="entry name" value="RIBOSOMAL PROTEIN L25/GLN-TRNA SYNTHETASE, ANTI-CODON-BINDING DOMAIN-CONTAINING PROTEIN"/>
    <property type="match status" value="1"/>
</dbReference>
<comment type="function">
    <text evidence="5">This is one of the proteins that binds to the 5S RNA in the ribosome where it forms part of the central protuberance.</text>
</comment>
<feature type="domain" description="Large ribosomal subunit protein bL25 beta" evidence="7">
    <location>
        <begin position="102"/>
        <end position="183"/>
    </location>
</feature>
<dbReference type="CDD" id="cd00495">
    <property type="entry name" value="Ribosomal_L25_TL5_CTC"/>
    <property type="match status" value="1"/>
</dbReference>
<dbReference type="NCBIfam" id="TIGR00731">
    <property type="entry name" value="bL25_bact_ctc"/>
    <property type="match status" value="1"/>
</dbReference>
<dbReference type="GO" id="GO:0008097">
    <property type="term" value="F:5S rRNA binding"/>
    <property type="evidence" value="ECO:0007669"/>
    <property type="project" value="InterPro"/>
</dbReference>
<dbReference type="GO" id="GO:0003735">
    <property type="term" value="F:structural constituent of ribosome"/>
    <property type="evidence" value="ECO:0007669"/>
    <property type="project" value="InterPro"/>
</dbReference>
<dbReference type="Pfam" id="PF01386">
    <property type="entry name" value="Ribosomal_L25p"/>
    <property type="match status" value="1"/>
</dbReference>
<keyword evidence="1 5" id="KW-0699">rRNA-binding</keyword>
<keyword evidence="2 5" id="KW-0694">RNA-binding</keyword>
<evidence type="ECO:0000313" key="9">
    <source>
        <dbReference type="Proteomes" id="UP000266328"/>
    </source>
</evidence>
<dbReference type="InterPro" id="IPR037121">
    <property type="entry name" value="Ribosomal_bL25_C"/>
</dbReference>
<evidence type="ECO:0000256" key="5">
    <source>
        <dbReference type="HAMAP-Rule" id="MF_01334"/>
    </source>
</evidence>
<dbReference type="InterPro" id="IPR011035">
    <property type="entry name" value="Ribosomal_bL25/Gln-tRNA_synth"/>
</dbReference>
<dbReference type="EMBL" id="QXIS01000019">
    <property type="protein sequence ID" value="RIE06247.1"/>
    <property type="molecule type" value="Genomic_DNA"/>
</dbReference>
<protein>
    <recommendedName>
        <fullName evidence="5">Large ribosomal subunit protein bL25</fullName>
    </recommendedName>
    <alternativeName>
        <fullName evidence="5">General stress protein CTC</fullName>
    </alternativeName>
</protein>
<gene>
    <name evidence="5" type="primary">rplY</name>
    <name evidence="5" type="synonym">ctc</name>
    <name evidence="8" type="ORF">SMC7_03290</name>
</gene>
<dbReference type="InterPro" id="IPR020057">
    <property type="entry name" value="Ribosomal_bL25_b-dom"/>
</dbReference>
<dbReference type="GO" id="GO:0022625">
    <property type="term" value="C:cytosolic large ribosomal subunit"/>
    <property type="evidence" value="ECO:0007669"/>
    <property type="project" value="TreeGrafter"/>
</dbReference>
<dbReference type="Proteomes" id="UP000266328">
    <property type="component" value="Unassembled WGS sequence"/>
</dbReference>
<comment type="subunit">
    <text evidence="5">Part of the 50S ribosomal subunit; part of the 5S rRNA/L5/L18/L25 subcomplex. Contacts the 5S rRNA. Binds to the 5S rRNA independently of L5 and L18.</text>
</comment>
<evidence type="ECO:0000259" key="7">
    <source>
        <dbReference type="Pfam" id="PF14693"/>
    </source>
</evidence>
<feature type="domain" description="Large ribosomal subunit protein bL25 L25" evidence="6">
    <location>
        <begin position="6"/>
        <end position="93"/>
    </location>
</feature>
<evidence type="ECO:0000313" key="8">
    <source>
        <dbReference type="EMBL" id="RIE06247.1"/>
    </source>
</evidence>
<evidence type="ECO:0000256" key="3">
    <source>
        <dbReference type="ARBA" id="ARBA00022980"/>
    </source>
</evidence>